<comment type="caution">
    <text evidence="2">The sequence shown here is derived from an EMBL/GenBank/DDBJ whole genome shotgun (WGS) entry which is preliminary data.</text>
</comment>
<evidence type="ECO:0008006" key="4">
    <source>
        <dbReference type="Google" id="ProtNLM"/>
    </source>
</evidence>
<accession>A0A1U7NWV8</accession>
<organism evidence="2 3">
    <name type="scientific">Deinococcus marmoris</name>
    <dbReference type="NCBI Taxonomy" id="249408"/>
    <lineage>
        <taxon>Bacteria</taxon>
        <taxon>Thermotogati</taxon>
        <taxon>Deinococcota</taxon>
        <taxon>Deinococci</taxon>
        <taxon>Deinococcales</taxon>
        <taxon>Deinococcaceae</taxon>
        <taxon>Deinococcus</taxon>
    </lineage>
</organism>
<name>A0A1U7NWV8_9DEIO</name>
<feature type="signal peptide" evidence="1">
    <location>
        <begin position="1"/>
        <end position="20"/>
    </location>
</feature>
<dbReference type="RefSeq" id="WP_075833842.1">
    <property type="nucleotide sequence ID" value="NZ_MSTI01000102.1"/>
</dbReference>
<dbReference type="AlphaFoldDB" id="A0A1U7NWV8"/>
<dbReference type="InterPro" id="IPR018763">
    <property type="entry name" value="DUF2334"/>
</dbReference>
<dbReference type="EMBL" id="MSTI01000102">
    <property type="protein sequence ID" value="OLV17390.1"/>
    <property type="molecule type" value="Genomic_DNA"/>
</dbReference>
<evidence type="ECO:0000313" key="2">
    <source>
        <dbReference type="EMBL" id="OLV17390.1"/>
    </source>
</evidence>
<evidence type="ECO:0000313" key="3">
    <source>
        <dbReference type="Proteomes" id="UP000186607"/>
    </source>
</evidence>
<dbReference type="Proteomes" id="UP000186607">
    <property type="component" value="Unassembled WGS sequence"/>
</dbReference>
<keyword evidence="1" id="KW-0732">Signal</keyword>
<dbReference type="STRING" id="249408.BOO71_0008905"/>
<gene>
    <name evidence="2" type="ORF">BOO71_0008905</name>
</gene>
<protein>
    <recommendedName>
        <fullName evidence="4">DUF2334 domain-containing protein</fullName>
    </recommendedName>
</protein>
<proteinExistence type="predicted"/>
<dbReference type="CDD" id="cd10923">
    <property type="entry name" value="CE4_COG5298"/>
    <property type="match status" value="1"/>
</dbReference>
<sequence length="568" mass="62169">MKKTFPLLMLSLTLALGACGAPPAGPGAADLGQPPTSAAQPLPVTGDVTPLFGGHARPELFRDRVAALASDLWQSLPDQAAAPQDGGGPAGNIKTVRVYYSDPLPTTYPYRDGGSFHAIMLANLLGQYDNVRVIRAPISQYRSGDAAQDLRTFYIGTVYDEKIPAAFLNDVKAGAPVTWIGYNIWEMGDMSALGLQYRSLHTALTPAQIAATYSTVNYKGYNYKKYPAQQEIIELKADPAKTQTLAVARDAVGDAIPYLVRSKNFYYVADNPFQYIHPTDRYLVMADSLKTMLGDTGTATCKKQAILRLEDISAINDPQGMRDTLDAISALKVPFAMTVIPESYYGGVSYPWKGNRGGLQQLYRAVTMGGLVIQHGTTHNYHGLRDPEGESGDEWEFWDKENDHALALLNPASAQARVQQGRDVLLSLGINAQMWTTPHYEADVGLYPAINKIYPRAIERRMYTADGVREGQFFPYPVRDEYGTLVVPENLGNIQVGYLSDSVLDAAEANKNLSCAYASVFVHPYLLEKDYVGPDKLTKASLTALIKGIQAKGYTFVNPLNVTTRTLK</sequence>
<keyword evidence="3" id="KW-1185">Reference proteome</keyword>
<evidence type="ECO:0000256" key="1">
    <source>
        <dbReference type="SAM" id="SignalP"/>
    </source>
</evidence>
<dbReference type="PROSITE" id="PS51257">
    <property type="entry name" value="PROKAR_LIPOPROTEIN"/>
    <property type="match status" value="1"/>
</dbReference>
<feature type="chain" id="PRO_5012752954" description="DUF2334 domain-containing protein" evidence="1">
    <location>
        <begin position="21"/>
        <end position="568"/>
    </location>
</feature>
<reference evidence="2 3" key="1">
    <citation type="submission" date="2017-01" db="EMBL/GenBank/DDBJ databases">
        <title>Genome Analysis of Deinococcus marmoris KOPRI26562.</title>
        <authorList>
            <person name="Kim J.H."/>
            <person name="Oh H.-M."/>
        </authorList>
    </citation>
    <scope>NUCLEOTIDE SEQUENCE [LARGE SCALE GENOMIC DNA]</scope>
    <source>
        <strain evidence="2 3">KOPRI26562</strain>
    </source>
</reference>
<dbReference type="Pfam" id="PF10096">
    <property type="entry name" value="DUF2334"/>
    <property type="match status" value="1"/>
</dbReference>